<protein>
    <submittedName>
        <fullName evidence="2">Uncharacterized protein</fullName>
    </submittedName>
</protein>
<accession>A0A1Y2IFH3</accession>
<dbReference type="AlphaFoldDB" id="A0A1Y2IFH3"/>
<evidence type="ECO:0000313" key="3">
    <source>
        <dbReference type="Proteomes" id="UP000193067"/>
    </source>
</evidence>
<feature type="region of interest" description="Disordered" evidence="1">
    <location>
        <begin position="133"/>
        <end position="163"/>
    </location>
</feature>
<keyword evidence="3" id="KW-1185">Reference proteome</keyword>
<reference evidence="2 3" key="1">
    <citation type="journal article" date="2015" name="Biotechnol. Biofuels">
        <title>Enhanced degradation of softwood versus hardwood by the white-rot fungus Pycnoporus coccineus.</title>
        <authorList>
            <person name="Couturier M."/>
            <person name="Navarro D."/>
            <person name="Chevret D."/>
            <person name="Henrissat B."/>
            <person name="Piumi F."/>
            <person name="Ruiz-Duenas F.J."/>
            <person name="Martinez A.T."/>
            <person name="Grigoriev I.V."/>
            <person name="Riley R."/>
            <person name="Lipzen A."/>
            <person name="Berrin J.G."/>
            <person name="Master E.R."/>
            <person name="Rosso M.N."/>
        </authorList>
    </citation>
    <scope>NUCLEOTIDE SEQUENCE [LARGE SCALE GENOMIC DNA]</scope>
    <source>
        <strain evidence="2 3">BRFM310</strain>
    </source>
</reference>
<proteinExistence type="predicted"/>
<sequence>MCAVPPASSKACCASKEPPIASSGQARGVQPMSRIVEAMDRRGSEYSDCSSRPRDLANRHLDRELRCEGPYKEAARSPAEGDNVAKPARLLWGLNGRRCCEGHVRTVRGRVTVFVVLICAALCDEKDTNAARTRTSPCELGSGNKATRSRRRVERETSRSTEARVGLRYARNGKRNGGTRRLISRGC</sequence>
<dbReference type="EMBL" id="KZ084123">
    <property type="protein sequence ID" value="OSC99858.1"/>
    <property type="molecule type" value="Genomic_DNA"/>
</dbReference>
<organism evidence="2 3">
    <name type="scientific">Trametes coccinea (strain BRFM310)</name>
    <name type="common">Pycnoporus coccineus</name>
    <dbReference type="NCBI Taxonomy" id="1353009"/>
    <lineage>
        <taxon>Eukaryota</taxon>
        <taxon>Fungi</taxon>
        <taxon>Dikarya</taxon>
        <taxon>Basidiomycota</taxon>
        <taxon>Agaricomycotina</taxon>
        <taxon>Agaricomycetes</taxon>
        <taxon>Polyporales</taxon>
        <taxon>Polyporaceae</taxon>
        <taxon>Trametes</taxon>
    </lineage>
</organism>
<name>A0A1Y2IFH3_TRAC3</name>
<evidence type="ECO:0000256" key="1">
    <source>
        <dbReference type="SAM" id="MobiDB-lite"/>
    </source>
</evidence>
<gene>
    <name evidence="2" type="ORF">PYCCODRAFT_733339</name>
</gene>
<evidence type="ECO:0000313" key="2">
    <source>
        <dbReference type="EMBL" id="OSC99858.1"/>
    </source>
</evidence>
<dbReference type="Proteomes" id="UP000193067">
    <property type="component" value="Unassembled WGS sequence"/>
</dbReference>
<feature type="compositionally biased region" description="Basic and acidic residues" evidence="1">
    <location>
        <begin position="153"/>
        <end position="162"/>
    </location>
</feature>